<feature type="domain" description="CheW-like" evidence="15">
    <location>
        <begin position="552"/>
        <end position="687"/>
    </location>
</feature>
<keyword evidence="9" id="KW-0067">ATP-binding</keyword>
<dbReference type="CDD" id="cd00731">
    <property type="entry name" value="CheA_reg"/>
    <property type="match status" value="1"/>
</dbReference>
<evidence type="ECO:0000259" key="14">
    <source>
        <dbReference type="PROSITE" id="PS50109"/>
    </source>
</evidence>
<dbReference type="GO" id="GO:0005737">
    <property type="term" value="C:cytoplasm"/>
    <property type="evidence" value="ECO:0007669"/>
    <property type="project" value="InterPro"/>
</dbReference>
<dbReference type="CDD" id="cd16916">
    <property type="entry name" value="HATPase_CheA-like"/>
    <property type="match status" value="1"/>
</dbReference>
<dbReference type="InterPro" id="IPR003594">
    <property type="entry name" value="HATPase_dom"/>
</dbReference>
<dbReference type="SUPFAM" id="SSF47226">
    <property type="entry name" value="Histidine-containing phosphotransfer domain, HPT domain"/>
    <property type="match status" value="1"/>
</dbReference>
<dbReference type="OrthoDB" id="9803176at2"/>
<dbReference type="InterPro" id="IPR036890">
    <property type="entry name" value="HATPase_C_sf"/>
</dbReference>
<evidence type="ECO:0000256" key="5">
    <source>
        <dbReference type="ARBA" id="ARBA00022553"/>
    </source>
</evidence>
<dbReference type="InterPro" id="IPR004358">
    <property type="entry name" value="Sig_transdc_His_kin-like_C"/>
</dbReference>
<comment type="function">
    <text evidence="11">Involved in the transmission of sensory signals from the chemoreceptors to the flagellar motors. CheA is autophosphorylated; it can transfer its phosphate group to either CheB or CheY.</text>
</comment>
<dbReference type="InterPro" id="IPR036061">
    <property type="entry name" value="CheW-like_dom_sf"/>
</dbReference>
<dbReference type="SUPFAM" id="SSF47384">
    <property type="entry name" value="Homodimeric domain of signal transducing histidine kinase"/>
    <property type="match status" value="1"/>
</dbReference>
<dbReference type="Pfam" id="PF01584">
    <property type="entry name" value="CheW"/>
    <property type="match status" value="1"/>
</dbReference>
<evidence type="ECO:0000256" key="4">
    <source>
        <dbReference type="ARBA" id="ARBA00022500"/>
    </source>
</evidence>
<dbReference type="PROSITE" id="PS50109">
    <property type="entry name" value="HIS_KIN"/>
    <property type="match status" value="1"/>
</dbReference>
<evidence type="ECO:0000259" key="16">
    <source>
        <dbReference type="PROSITE" id="PS50894"/>
    </source>
</evidence>
<evidence type="ECO:0000256" key="13">
    <source>
        <dbReference type="SAM" id="Coils"/>
    </source>
</evidence>
<comment type="catalytic activity">
    <reaction evidence="1">
        <text>ATP + protein L-histidine = ADP + protein N-phospho-L-histidine.</text>
        <dbReference type="EC" id="2.7.13.3"/>
    </reaction>
</comment>
<proteinExistence type="predicted"/>
<evidence type="ECO:0000256" key="12">
    <source>
        <dbReference type="PROSITE-ProRule" id="PRU00110"/>
    </source>
</evidence>
<dbReference type="InterPro" id="IPR002545">
    <property type="entry name" value="CheW-lke_dom"/>
</dbReference>
<evidence type="ECO:0000256" key="11">
    <source>
        <dbReference type="ARBA" id="ARBA00035100"/>
    </source>
</evidence>
<dbReference type="SUPFAM" id="SSF50341">
    <property type="entry name" value="CheW-like"/>
    <property type="match status" value="1"/>
</dbReference>
<dbReference type="InterPro" id="IPR004105">
    <property type="entry name" value="CheA-like_dim"/>
</dbReference>
<keyword evidence="10" id="KW-0902">Two-component regulatory system</keyword>
<feature type="domain" description="HPt" evidence="16">
    <location>
        <begin position="2"/>
        <end position="106"/>
    </location>
</feature>
<dbReference type="SMART" id="SM00073">
    <property type="entry name" value="HPT"/>
    <property type="match status" value="1"/>
</dbReference>
<evidence type="ECO:0000256" key="8">
    <source>
        <dbReference type="ARBA" id="ARBA00022777"/>
    </source>
</evidence>
<dbReference type="PRINTS" id="PR00344">
    <property type="entry name" value="BCTRLSENSOR"/>
</dbReference>
<feature type="modified residue" description="Phosphohistidine" evidence="12">
    <location>
        <position position="49"/>
    </location>
</feature>
<evidence type="ECO:0000313" key="18">
    <source>
        <dbReference type="Proteomes" id="UP000253740"/>
    </source>
</evidence>
<organism evidence="17">
    <name type="scientific">Mizugakiibacter sediminis</name>
    <dbReference type="NCBI Taxonomy" id="1475481"/>
    <lineage>
        <taxon>Bacteria</taxon>
        <taxon>Pseudomonadati</taxon>
        <taxon>Pseudomonadota</taxon>
        <taxon>Gammaproteobacteria</taxon>
        <taxon>Lysobacterales</taxon>
        <taxon>Rhodanobacteraceae</taxon>
        <taxon>Mizugakiibacter</taxon>
    </lineage>
</organism>
<evidence type="ECO:0000256" key="10">
    <source>
        <dbReference type="ARBA" id="ARBA00023012"/>
    </source>
</evidence>
<dbReference type="InterPro" id="IPR005467">
    <property type="entry name" value="His_kinase_dom"/>
</dbReference>
<dbReference type="AlphaFoldDB" id="A0A0K8QMQ6"/>
<dbReference type="EC" id="2.7.13.3" evidence="2"/>
<evidence type="ECO:0000256" key="6">
    <source>
        <dbReference type="ARBA" id="ARBA00022679"/>
    </source>
</evidence>
<dbReference type="CDD" id="cd00088">
    <property type="entry name" value="HPT"/>
    <property type="match status" value="1"/>
</dbReference>
<dbReference type="Gene3D" id="3.30.565.10">
    <property type="entry name" value="Histidine kinase-like ATPase, C-terminal domain"/>
    <property type="match status" value="1"/>
</dbReference>
<keyword evidence="5 12" id="KW-0597">Phosphoprotein</keyword>
<dbReference type="Gene3D" id="2.30.30.40">
    <property type="entry name" value="SH3 Domains"/>
    <property type="match status" value="1"/>
</dbReference>
<dbReference type="SMART" id="SM00387">
    <property type="entry name" value="HATPase_c"/>
    <property type="match status" value="1"/>
</dbReference>
<dbReference type="PANTHER" id="PTHR43395:SF10">
    <property type="entry name" value="CHEMOTAXIS PROTEIN CHEA"/>
    <property type="match status" value="1"/>
</dbReference>
<dbReference type="PROSITE" id="PS50851">
    <property type="entry name" value="CHEW"/>
    <property type="match status" value="1"/>
</dbReference>
<dbReference type="Gene3D" id="1.10.287.560">
    <property type="entry name" value="Histidine kinase CheA-like, homodimeric domain"/>
    <property type="match status" value="1"/>
</dbReference>
<keyword evidence="4" id="KW-0145">Chemotaxis</keyword>
<evidence type="ECO:0000256" key="1">
    <source>
        <dbReference type="ARBA" id="ARBA00000085"/>
    </source>
</evidence>
<evidence type="ECO:0000313" key="17">
    <source>
        <dbReference type="EMBL" id="GAP66180.1"/>
    </source>
</evidence>
<dbReference type="RefSeq" id="WP_062536632.1">
    <property type="nucleotide sequence ID" value="NZ_DF970193.1"/>
</dbReference>
<evidence type="ECO:0000256" key="3">
    <source>
        <dbReference type="ARBA" id="ARBA00021495"/>
    </source>
</evidence>
<dbReference type="InterPro" id="IPR051315">
    <property type="entry name" value="Bact_Chemotaxis_CheA"/>
</dbReference>
<keyword evidence="8 17" id="KW-0418">Kinase</keyword>
<dbReference type="Gene3D" id="1.20.120.160">
    <property type="entry name" value="HPT domain"/>
    <property type="match status" value="1"/>
</dbReference>
<evidence type="ECO:0000259" key="15">
    <source>
        <dbReference type="PROSITE" id="PS50851"/>
    </source>
</evidence>
<evidence type="ECO:0000256" key="2">
    <source>
        <dbReference type="ARBA" id="ARBA00012438"/>
    </source>
</evidence>
<reference evidence="17" key="1">
    <citation type="submission" date="2015-08" db="EMBL/GenBank/DDBJ databases">
        <title>Complete DNA Sequence of Pseudomonas syringae pv. actinidiae, the Causal Agent of Kiwifruit Canker Disease.</title>
        <authorList>
            <person name="Rikkerink E.H.A."/>
            <person name="Fineran P.C."/>
        </authorList>
    </citation>
    <scope>NUCLEOTIDE SEQUENCE</scope>
    <source>
        <strain evidence="17">SkMP5</strain>
    </source>
</reference>
<gene>
    <name evidence="17" type="ORF">MBSD_n1483</name>
</gene>
<dbReference type="PANTHER" id="PTHR43395">
    <property type="entry name" value="SENSOR HISTIDINE KINASE CHEA"/>
    <property type="match status" value="1"/>
</dbReference>
<evidence type="ECO:0000256" key="7">
    <source>
        <dbReference type="ARBA" id="ARBA00022741"/>
    </source>
</evidence>
<keyword evidence="6" id="KW-0808">Transferase</keyword>
<feature type="domain" description="Histidine kinase" evidence="14">
    <location>
        <begin position="339"/>
        <end position="550"/>
    </location>
</feature>
<dbReference type="InterPro" id="IPR036097">
    <property type="entry name" value="HisK_dim/P_sf"/>
</dbReference>
<dbReference type="Proteomes" id="UP000253740">
    <property type="component" value="Unassembled WGS sequence"/>
</dbReference>
<dbReference type="FunFam" id="3.30.565.10:FF:000016">
    <property type="entry name" value="Chemotaxis protein CheA, putative"/>
    <property type="match status" value="1"/>
</dbReference>
<name>A0A0K8QMQ6_9GAMM</name>
<dbReference type="GO" id="GO:0006935">
    <property type="term" value="P:chemotaxis"/>
    <property type="evidence" value="ECO:0007669"/>
    <property type="project" value="UniProtKB-KW"/>
</dbReference>
<keyword evidence="18" id="KW-1185">Reference proteome</keyword>
<dbReference type="SMART" id="SM00260">
    <property type="entry name" value="CheW"/>
    <property type="match status" value="1"/>
</dbReference>
<dbReference type="STRING" id="1475481.GCA_000953855_01511"/>
<dbReference type="GO" id="GO:0005524">
    <property type="term" value="F:ATP binding"/>
    <property type="evidence" value="ECO:0007669"/>
    <property type="project" value="UniProtKB-KW"/>
</dbReference>
<sequence>MAKVDLSQFHQTFFDESLEGLDAMEAALLKLDPAGVDAELVNTIFRAAHSIKGGSATFGFADVAAFTHVAEELLEELRAGKRAATPELVELMLRSVDCLRGMLDRARRGAPSADADSDAVLGALRALARGDVRAADEAADAAVPPAVPVAAAPAVAGWEILFRPYEHLLKSGNDPVRMFRELARLGPLQARADTARLPLLAEIDPEACYLAWDLRLEAAVPRAAVEAVFEWVDGDCELRVTPIEAPAAAASMADAPVAAPAPPAAAAIAPVPVAAAPVPAAAVPPAPARAPARSEAHGGDTGSIRVAIEKVDALINMVGELVITQSMLGQLGERFEPSMLEALRAGLAQLERNTRELQESVMRIRMLPISTVFNRFPRLVHDLERKLGKQVHLELHGEQTELDKTVLEKIGDPLVHLVRNAIDHGLESPERRRAAGKPEAGTLRLNAYHLGGNIVVEVSDDGAGLDREAIVRKARERGLIGAADQPDDAAVAELIFQPGFSTAAATTDLSGRGVGMDVVRRNVNDLGGTVAVASRPGQGSTFTITLPLTLAIIDGLTAQVGDEHYIIPLVSIIESMQLRREQINRIGGEGEVFRFREGYLPIVRLHALFGCRNAVTDATQGIVVVVEGEGRRVGLLVDALLGQQQAVIKSLEAHYRRVGGISGATVTGDGSVALIVDVPGVVRLAHARTRAAA</sequence>
<evidence type="ECO:0000256" key="9">
    <source>
        <dbReference type="ARBA" id="ARBA00022840"/>
    </source>
</evidence>
<dbReference type="SUPFAM" id="SSF55874">
    <property type="entry name" value="ATPase domain of HSP90 chaperone/DNA topoisomerase II/histidine kinase"/>
    <property type="match status" value="1"/>
</dbReference>
<dbReference type="InterPro" id="IPR036641">
    <property type="entry name" value="HPT_dom_sf"/>
</dbReference>
<dbReference type="InterPro" id="IPR037006">
    <property type="entry name" value="CheA-like_homodim_sf"/>
</dbReference>
<keyword evidence="13" id="KW-0175">Coiled coil</keyword>
<protein>
    <recommendedName>
        <fullName evidence="3">Chemotaxis protein CheA</fullName>
        <ecNumber evidence="2">2.7.13.3</ecNumber>
    </recommendedName>
</protein>
<dbReference type="SMART" id="SM01231">
    <property type="entry name" value="H-kinase_dim"/>
    <property type="match status" value="1"/>
</dbReference>
<dbReference type="PROSITE" id="PS50894">
    <property type="entry name" value="HPT"/>
    <property type="match status" value="1"/>
</dbReference>
<dbReference type="Pfam" id="PF02518">
    <property type="entry name" value="HATPase_c"/>
    <property type="match status" value="1"/>
</dbReference>
<dbReference type="Pfam" id="PF01627">
    <property type="entry name" value="Hpt"/>
    <property type="match status" value="1"/>
</dbReference>
<dbReference type="FunFam" id="2.30.30.40:FF:000048">
    <property type="entry name" value="Chemotaxis protein CheA, putative"/>
    <property type="match status" value="1"/>
</dbReference>
<feature type="coiled-coil region" evidence="13">
    <location>
        <begin position="340"/>
        <end position="367"/>
    </location>
</feature>
<dbReference type="Pfam" id="PF02895">
    <property type="entry name" value="H-kinase_dim"/>
    <property type="match status" value="1"/>
</dbReference>
<dbReference type="InterPro" id="IPR008207">
    <property type="entry name" value="Sig_transdc_His_kin_Hpt_dom"/>
</dbReference>
<dbReference type="GO" id="GO:0000155">
    <property type="term" value="F:phosphorelay sensor kinase activity"/>
    <property type="evidence" value="ECO:0007669"/>
    <property type="project" value="InterPro"/>
</dbReference>
<accession>A0A0K8QMQ6</accession>
<keyword evidence="7" id="KW-0547">Nucleotide-binding</keyword>
<dbReference type="EMBL" id="DF970193">
    <property type="protein sequence ID" value="GAP66180.1"/>
    <property type="molecule type" value="Genomic_DNA"/>
</dbReference>